<name>A0A9N8DDV0_9STRA</name>
<dbReference type="AlphaFoldDB" id="A0A9N8DDV0"/>
<evidence type="ECO:0000313" key="1">
    <source>
        <dbReference type="EMBL" id="CAB9500844.1"/>
    </source>
</evidence>
<dbReference type="Proteomes" id="UP001153069">
    <property type="component" value="Unassembled WGS sequence"/>
</dbReference>
<organism evidence="1 2">
    <name type="scientific">Seminavis robusta</name>
    <dbReference type="NCBI Taxonomy" id="568900"/>
    <lineage>
        <taxon>Eukaryota</taxon>
        <taxon>Sar</taxon>
        <taxon>Stramenopiles</taxon>
        <taxon>Ochrophyta</taxon>
        <taxon>Bacillariophyta</taxon>
        <taxon>Bacillariophyceae</taxon>
        <taxon>Bacillariophycidae</taxon>
        <taxon>Naviculales</taxon>
        <taxon>Naviculaceae</taxon>
        <taxon>Seminavis</taxon>
    </lineage>
</organism>
<proteinExistence type="predicted"/>
<comment type="caution">
    <text evidence="1">The sequence shown here is derived from an EMBL/GenBank/DDBJ whole genome shotgun (WGS) entry which is preliminary data.</text>
</comment>
<dbReference type="EMBL" id="CAICTM010000092">
    <property type="protein sequence ID" value="CAB9500844.1"/>
    <property type="molecule type" value="Genomic_DNA"/>
</dbReference>
<evidence type="ECO:0000313" key="2">
    <source>
        <dbReference type="Proteomes" id="UP001153069"/>
    </source>
</evidence>
<reference evidence="1" key="1">
    <citation type="submission" date="2020-06" db="EMBL/GenBank/DDBJ databases">
        <authorList>
            <consortium name="Plant Systems Biology data submission"/>
        </authorList>
    </citation>
    <scope>NUCLEOTIDE SEQUENCE</scope>
    <source>
        <strain evidence="1">D6</strain>
    </source>
</reference>
<gene>
    <name evidence="1" type="ORF">SEMRO_93_G048560.1</name>
</gene>
<protein>
    <submittedName>
        <fullName evidence="1">Uncharacterized protein</fullName>
    </submittedName>
</protein>
<sequence>MSGLAREIMDYVKVKDRTSKLELLVVCPHPLLITAPVEDGVQVWKVELLNAYGQQTGELLSYGTENIDAVVALIFGKGGSNFPNLQCRFVATKKRISSWSVKPEWDVSTKLEIIKGAVKTVLAE</sequence>
<accession>A0A9N8DDV0</accession>
<keyword evidence="2" id="KW-1185">Reference proteome</keyword>